<accession>A0A6A5GDJ1</accession>
<dbReference type="SUPFAM" id="SSF103473">
    <property type="entry name" value="MFS general substrate transporter"/>
    <property type="match status" value="1"/>
</dbReference>
<feature type="transmembrane region" description="Helical" evidence="6">
    <location>
        <begin position="399"/>
        <end position="422"/>
    </location>
</feature>
<keyword evidence="5 6" id="KW-0472">Membrane</keyword>
<evidence type="ECO:0000256" key="6">
    <source>
        <dbReference type="SAM" id="Phobius"/>
    </source>
</evidence>
<comment type="similarity">
    <text evidence="2">Belongs to the unc-93 family.</text>
</comment>
<dbReference type="Pfam" id="PF10318">
    <property type="entry name" value="7TM_GPCR_Srh"/>
    <property type="match status" value="1"/>
</dbReference>
<dbReference type="PANTHER" id="PTHR23294">
    <property type="entry name" value="ET TRANSLATION PRODUCT-RELATED"/>
    <property type="match status" value="1"/>
</dbReference>
<gene>
    <name evidence="7" type="ORF">GCK72_019351</name>
</gene>
<feature type="transmembrane region" description="Helical" evidence="6">
    <location>
        <begin position="565"/>
        <end position="587"/>
    </location>
</feature>
<dbReference type="RefSeq" id="XP_053581899.1">
    <property type="nucleotide sequence ID" value="XM_053732986.1"/>
</dbReference>
<evidence type="ECO:0000313" key="8">
    <source>
        <dbReference type="Proteomes" id="UP000483820"/>
    </source>
</evidence>
<dbReference type="Gene3D" id="1.20.1250.20">
    <property type="entry name" value="MFS general substrate transporter like domains"/>
    <property type="match status" value="2"/>
</dbReference>
<dbReference type="Pfam" id="PF05978">
    <property type="entry name" value="UNC-93"/>
    <property type="match status" value="1"/>
</dbReference>
<dbReference type="InterPro" id="IPR051617">
    <property type="entry name" value="UNC-93-like_regulator"/>
</dbReference>
<feature type="transmembrane region" description="Helical" evidence="6">
    <location>
        <begin position="66"/>
        <end position="84"/>
    </location>
</feature>
<dbReference type="EMBL" id="WUAV01000005">
    <property type="protein sequence ID" value="KAF1752796.1"/>
    <property type="molecule type" value="Genomic_DNA"/>
</dbReference>
<dbReference type="GeneID" id="9839229"/>
<feature type="transmembrane region" description="Helical" evidence="6">
    <location>
        <begin position="528"/>
        <end position="553"/>
    </location>
</feature>
<organism evidence="7 8">
    <name type="scientific">Caenorhabditis remanei</name>
    <name type="common">Caenorhabditis vulgaris</name>
    <dbReference type="NCBI Taxonomy" id="31234"/>
    <lineage>
        <taxon>Eukaryota</taxon>
        <taxon>Metazoa</taxon>
        <taxon>Ecdysozoa</taxon>
        <taxon>Nematoda</taxon>
        <taxon>Chromadorea</taxon>
        <taxon>Rhabditida</taxon>
        <taxon>Rhabditina</taxon>
        <taxon>Rhabditomorpha</taxon>
        <taxon>Rhabditoidea</taxon>
        <taxon>Rhabditidae</taxon>
        <taxon>Peloderinae</taxon>
        <taxon>Caenorhabditis</taxon>
    </lineage>
</organism>
<feature type="transmembrane region" description="Helical" evidence="6">
    <location>
        <begin position="700"/>
        <end position="719"/>
    </location>
</feature>
<dbReference type="GO" id="GO:0016020">
    <property type="term" value="C:membrane"/>
    <property type="evidence" value="ECO:0007669"/>
    <property type="project" value="UniProtKB-SubCell"/>
</dbReference>
<proteinExistence type="inferred from homology"/>
<evidence type="ECO:0000256" key="2">
    <source>
        <dbReference type="ARBA" id="ARBA00009172"/>
    </source>
</evidence>
<feature type="transmembrane region" description="Helical" evidence="6">
    <location>
        <begin position="599"/>
        <end position="618"/>
    </location>
</feature>
<sequence>MLPYDLFESHTFPLNPLQMNCLEPAPTTFRIFIHSIHLISVPTYLLALVSLIFIKSNVFTTYRIFLIWHVLENFFFEFYSAFLVEPVLHAPYTLMRTTGILSKVGIGSLAQFYMLALAIEYNGMSVSEMFWFRYKASIMNYKEHCFTYFLRVFVNFTRFIAVFDTVFCIITHQEALLFQSEYKSALLKLNPLDTFLKCDSVYLVVAFKDYISSIYVAFWIIQSVVLFISVPGTAIYINFNIPKTVSEVTWKIQQQLLRSLIIQASIHGIMLGIPNTMFIYSFLFGYESETYAYAAFACLTYHGFASSLAQIIFTKPLRQYLLTLCKLKKQETTALSQTIIESVAESEGISRHAGYYSGFVSYLIFTFGHFVSTPIVEIISPKWSIVAGLLGYAMYEASYIWINEYFLYISAAVSGFAGSLMWTGQFDYLVQNCQPQTLDRNSATLWGISTISSIVGGIYLLILYRFQTGNHFDMPLIRLVVGPFLGCTLLSTVIGCFLPKPVYKAEKYKLPYFKHLSEIVKISFDRNLLFLLYTFVYTGMEFAYFSAVFPTMVSFTKSLGNTRNLNAMCSISAGTGNVFGCFVLSTLGPRVREIGRMNMVLLGAILHMTCFAITFLMFPDDAPLQPTDGFGYFEPRPYIVLICGFFVGIGDTIINQQCYTILSDIYKHDKRVEAFAVYRFYQSLASCIVMFYSAHVLLKTHIIVLTIFCILATTTFFGIRIPDRCPVSPSSETLETKESEQEETLIA</sequence>
<dbReference type="InterPro" id="IPR010291">
    <property type="entry name" value="Ion_channel_UNC-93"/>
</dbReference>
<keyword evidence="3 6" id="KW-0812">Transmembrane</keyword>
<feature type="transmembrane region" description="Helical" evidence="6">
    <location>
        <begin position="476"/>
        <end position="498"/>
    </location>
</feature>
<feature type="transmembrane region" description="Helical" evidence="6">
    <location>
        <begin position="443"/>
        <end position="464"/>
    </location>
</feature>
<feature type="transmembrane region" description="Helical" evidence="6">
    <location>
        <begin position="31"/>
        <end position="54"/>
    </location>
</feature>
<feature type="transmembrane region" description="Helical" evidence="6">
    <location>
        <begin position="104"/>
        <end position="124"/>
    </location>
</feature>
<feature type="transmembrane region" description="Helical" evidence="6">
    <location>
        <begin position="145"/>
        <end position="172"/>
    </location>
</feature>
<evidence type="ECO:0000256" key="1">
    <source>
        <dbReference type="ARBA" id="ARBA00004141"/>
    </source>
</evidence>
<evidence type="ECO:0000313" key="7">
    <source>
        <dbReference type="EMBL" id="KAF1752796.1"/>
    </source>
</evidence>
<comment type="caution">
    <text evidence="7">The sequence shown here is derived from an EMBL/GenBank/DDBJ whole genome shotgun (WGS) entry which is preliminary data.</text>
</comment>
<feature type="transmembrane region" description="Helical" evidence="6">
    <location>
        <begin position="675"/>
        <end position="694"/>
    </location>
</feature>
<evidence type="ECO:0000256" key="4">
    <source>
        <dbReference type="ARBA" id="ARBA00022989"/>
    </source>
</evidence>
<dbReference type="InterPro" id="IPR036259">
    <property type="entry name" value="MFS_trans_sf"/>
</dbReference>
<dbReference type="InterPro" id="IPR019422">
    <property type="entry name" value="7TM_GPCR_serpentine_rcpt_Srh"/>
</dbReference>
<keyword evidence="4 6" id="KW-1133">Transmembrane helix</keyword>
<dbReference type="Proteomes" id="UP000483820">
    <property type="component" value="Chromosome V"/>
</dbReference>
<evidence type="ECO:0000256" key="3">
    <source>
        <dbReference type="ARBA" id="ARBA00022692"/>
    </source>
</evidence>
<dbReference type="CTD" id="9839229"/>
<reference evidence="7 8" key="1">
    <citation type="submission" date="2019-12" db="EMBL/GenBank/DDBJ databases">
        <title>Chromosome-level assembly of the Caenorhabditis remanei genome.</title>
        <authorList>
            <person name="Teterina A.A."/>
            <person name="Willis J.H."/>
            <person name="Phillips P.C."/>
        </authorList>
    </citation>
    <scope>NUCLEOTIDE SEQUENCE [LARGE SCALE GENOMIC DNA]</scope>
    <source>
        <strain evidence="7 8">PX506</strain>
        <tissue evidence="7">Whole organism</tissue>
    </source>
</reference>
<evidence type="ECO:0000256" key="5">
    <source>
        <dbReference type="ARBA" id="ARBA00023136"/>
    </source>
</evidence>
<protein>
    <submittedName>
        <fullName evidence="7">Uncharacterized protein</fullName>
    </submittedName>
</protein>
<feature type="transmembrane region" description="Helical" evidence="6">
    <location>
        <begin position="359"/>
        <end position="379"/>
    </location>
</feature>
<feature type="transmembrane region" description="Helical" evidence="6">
    <location>
        <begin position="290"/>
        <end position="313"/>
    </location>
</feature>
<dbReference type="PANTHER" id="PTHR23294:SF3">
    <property type="entry name" value="UNC93-LIKE PROTEIN MFSD11"/>
    <property type="match status" value="1"/>
</dbReference>
<feature type="transmembrane region" description="Helical" evidence="6">
    <location>
        <begin position="214"/>
        <end position="239"/>
    </location>
</feature>
<comment type="subcellular location">
    <subcellularLocation>
        <location evidence="1">Membrane</location>
        <topology evidence="1">Multi-pass membrane protein</topology>
    </subcellularLocation>
</comment>
<dbReference type="AlphaFoldDB" id="A0A6A5GDJ1"/>
<feature type="transmembrane region" description="Helical" evidence="6">
    <location>
        <begin position="638"/>
        <end position="654"/>
    </location>
</feature>
<feature type="transmembrane region" description="Helical" evidence="6">
    <location>
        <begin position="260"/>
        <end position="284"/>
    </location>
</feature>
<dbReference type="KEGG" id="crq:GCK72_019351"/>
<name>A0A6A5GDJ1_CAERE</name>